<evidence type="ECO:0000313" key="2">
    <source>
        <dbReference type="Proteomes" id="UP000297900"/>
    </source>
</evidence>
<gene>
    <name evidence="1" type="ORF">E2980_05675</name>
</gene>
<dbReference type="GO" id="GO:0016706">
    <property type="term" value="F:2-oxoglutarate-dependent dioxygenase activity"/>
    <property type="evidence" value="ECO:0007669"/>
    <property type="project" value="UniProtKB-ARBA"/>
</dbReference>
<dbReference type="OrthoDB" id="9796766at2"/>
<reference evidence="1 2" key="1">
    <citation type="submission" date="2019-03" db="EMBL/GenBank/DDBJ databases">
        <title>Cohnella endophytica sp. nov., a novel endophytic bacterium isolated from bark of Sonneratia apetala.</title>
        <authorList>
            <person name="Tuo L."/>
        </authorList>
    </citation>
    <scope>NUCLEOTIDE SEQUENCE [LARGE SCALE GENOMIC DNA]</scope>
    <source>
        <strain evidence="1 2">CCTCC AB 208254</strain>
    </source>
</reference>
<dbReference type="RefSeq" id="WP_135151175.1">
    <property type="nucleotide sequence ID" value="NZ_SOMN01000004.1"/>
</dbReference>
<organism evidence="1 2">
    <name type="scientific">Cohnella luojiensis</name>
    <dbReference type="NCBI Taxonomy" id="652876"/>
    <lineage>
        <taxon>Bacteria</taxon>
        <taxon>Bacillati</taxon>
        <taxon>Bacillota</taxon>
        <taxon>Bacilli</taxon>
        <taxon>Bacillales</taxon>
        <taxon>Paenibacillaceae</taxon>
        <taxon>Cohnella</taxon>
    </lineage>
</organism>
<dbReference type="Proteomes" id="UP000297900">
    <property type="component" value="Unassembled WGS sequence"/>
</dbReference>
<dbReference type="Pfam" id="PF05721">
    <property type="entry name" value="PhyH"/>
    <property type="match status" value="1"/>
</dbReference>
<dbReference type="AlphaFoldDB" id="A0A4Y8M2I5"/>
<name>A0A4Y8M2I5_9BACL</name>
<protein>
    <submittedName>
        <fullName evidence="1">Phytanoyl-CoA dioxygenase</fullName>
    </submittedName>
</protein>
<keyword evidence="1" id="KW-0223">Dioxygenase</keyword>
<dbReference type="EMBL" id="SOMN01000004">
    <property type="protein sequence ID" value="TFE29482.1"/>
    <property type="molecule type" value="Genomic_DNA"/>
</dbReference>
<keyword evidence="2" id="KW-1185">Reference proteome</keyword>
<accession>A0A4Y8M2I5</accession>
<sequence>MEATNKSLPEEEANAAAQEIITDVQARFFLDNGFLVIRNVLSEEELRLLREQTLGVVDKGIAGECVNEDYLYRVRSGGERVYWRTEYVVDKLDATKALLGHPFILRSVEKLQGRNLIPTWDSLVVKIPSQAASVPWHRDAEVPTGCVDPRPIFNVAFYLDDADEKSCLWVIPGSNRWDAQMSRERCTRPGFDFEGAIPVPLRAGDVIFHDIQLLHGSPEGEGNALRRTIYYEFRPGEIEVEFGPHTLEYLTIKQRLLNDCIDRRKQTAYGASEKPFDYRPSGALALAADTVPSQTGYRIPHDKYWRV</sequence>
<dbReference type="PANTHER" id="PTHR20883">
    <property type="entry name" value="PHYTANOYL-COA DIOXYGENASE DOMAIN CONTAINING 1"/>
    <property type="match status" value="1"/>
</dbReference>
<comment type="caution">
    <text evidence="1">The sequence shown here is derived from an EMBL/GenBank/DDBJ whole genome shotgun (WGS) entry which is preliminary data.</text>
</comment>
<dbReference type="SUPFAM" id="SSF51197">
    <property type="entry name" value="Clavaminate synthase-like"/>
    <property type="match status" value="1"/>
</dbReference>
<evidence type="ECO:0000313" key="1">
    <source>
        <dbReference type="EMBL" id="TFE29482.1"/>
    </source>
</evidence>
<dbReference type="InterPro" id="IPR008775">
    <property type="entry name" value="Phytyl_CoA_dOase-like"/>
</dbReference>
<proteinExistence type="predicted"/>
<keyword evidence="1" id="KW-0560">Oxidoreductase</keyword>
<dbReference type="Gene3D" id="2.60.120.620">
    <property type="entry name" value="q2cbj1_9rhob like domain"/>
    <property type="match status" value="1"/>
</dbReference>
<dbReference type="PANTHER" id="PTHR20883:SF48">
    <property type="entry name" value="ECTOINE DIOXYGENASE"/>
    <property type="match status" value="1"/>
</dbReference>
<dbReference type="GO" id="GO:0005506">
    <property type="term" value="F:iron ion binding"/>
    <property type="evidence" value="ECO:0007669"/>
    <property type="project" value="UniProtKB-ARBA"/>
</dbReference>